<accession>A0ABT0HUV7</accession>
<gene>
    <name evidence="2" type="ORF">M0L20_25710</name>
</gene>
<name>A0ABT0HUV7_9BACT</name>
<dbReference type="RefSeq" id="WP_248480028.1">
    <property type="nucleotide sequence ID" value="NZ_JALPRF010000007.1"/>
</dbReference>
<dbReference type="InterPro" id="IPR021255">
    <property type="entry name" value="DUF2807"/>
</dbReference>
<organism evidence="2 3">
    <name type="scientific">Spirosoma liriopis</name>
    <dbReference type="NCBI Taxonomy" id="2937440"/>
    <lineage>
        <taxon>Bacteria</taxon>
        <taxon>Pseudomonadati</taxon>
        <taxon>Bacteroidota</taxon>
        <taxon>Cytophagia</taxon>
        <taxon>Cytophagales</taxon>
        <taxon>Cytophagaceae</taxon>
        <taxon>Spirosoma</taxon>
    </lineage>
</organism>
<dbReference type="EMBL" id="JALPRF010000007">
    <property type="protein sequence ID" value="MCK8495290.1"/>
    <property type="molecule type" value="Genomic_DNA"/>
</dbReference>
<proteinExistence type="predicted"/>
<evidence type="ECO:0000259" key="1">
    <source>
        <dbReference type="Pfam" id="PF10988"/>
    </source>
</evidence>
<feature type="domain" description="Putative auto-transporter adhesin head GIN" evidence="1">
    <location>
        <begin position="45"/>
        <end position="231"/>
    </location>
</feature>
<sequence length="250" mass="27308">MKRLEIFSIAILFYICATSVVGMTIATDIIKQQNEDTVRTFSVKEFDRVRITGPFVVTIIGGTAFSVKASGPTPDLGVMNIGTRNSTLFVEYFPVKRSENPNIEHGVVNVKITLPILKKAEFLELTRFSIRGFDKMEDLELIASSLASGFAIINAQNLRFTVDKLSSLVVQGESERLKAFLQGKSNLKAYGLKVSSVTITVEGMSTAEVSASAALDATANGMSNITYKGIPTVRQDIDSKSSIKAETMYR</sequence>
<protein>
    <submittedName>
        <fullName evidence="2">DUF2807 domain-containing protein</fullName>
    </submittedName>
</protein>
<dbReference type="Proteomes" id="UP001202180">
    <property type="component" value="Unassembled WGS sequence"/>
</dbReference>
<evidence type="ECO:0000313" key="2">
    <source>
        <dbReference type="EMBL" id="MCK8495290.1"/>
    </source>
</evidence>
<evidence type="ECO:0000313" key="3">
    <source>
        <dbReference type="Proteomes" id="UP001202180"/>
    </source>
</evidence>
<reference evidence="2 3" key="1">
    <citation type="submission" date="2022-04" db="EMBL/GenBank/DDBJ databases">
        <title>Spirosoma sp. strain RP8 genome sequencing and assembly.</title>
        <authorList>
            <person name="Jung Y."/>
        </authorList>
    </citation>
    <scope>NUCLEOTIDE SEQUENCE [LARGE SCALE GENOMIC DNA]</scope>
    <source>
        <strain evidence="2 3">RP8</strain>
    </source>
</reference>
<dbReference type="Pfam" id="PF10988">
    <property type="entry name" value="DUF2807"/>
    <property type="match status" value="1"/>
</dbReference>
<dbReference type="Gene3D" id="2.160.20.120">
    <property type="match status" value="1"/>
</dbReference>
<keyword evidence="3" id="KW-1185">Reference proteome</keyword>
<comment type="caution">
    <text evidence="2">The sequence shown here is derived from an EMBL/GenBank/DDBJ whole genome shotgun (WGS) entry which is preliminary data.</text>
</comment>